<protein>
    <submittedName>
        <fullName evidence="1">Uncharacterized protein</fullName>
    </submittedName>
</protein>
<reference evidence="1" key="2">
    <citation type="journal article" date="2015" name="Fish Shellfish Immunol.">
        <title>Early steps in the European eel (Anguilla anguilla)-Vibrio vulnificus interaction in the gills: Role of the RtxA13 toxin.</title>
        <authorList>
            <person name="Callol A."/>
            <person name="Pajuelo D."/>
            <person name="Ebbesson L."/>
            <person name="Teles M."/>
            <person name="MacKenzie S."/>
            <person name="Amaro C."/>
        </authorList>
    </citation>
    <scope>NUCLEOTIDE SEQUENCE</scope>
</reference>
<name>A0A0E9T052_ANGAN</name>
<dbReference type="EMBL" id="GBXM01061636">
    <property type="protein sequence ID" value="JAH46941.1"/>
    <property type="molecule type" value="Transcribed_RNA"/>
</dbReference>
<sequence>MLTARVTHNCHSTLLLYSNHYFTLLIYSNHY</sequence>
<dbReference type="AlphaFoldDB" id="A0A0E9T052"/>
<accession>A0A0E9T052</accession>
<reference evidence="1" key="1">
    <citation type="submission" date="2014-11" db="EMBL/GenBank/DDBJ databases">
        <authorList>
            <person name="Amaro Gonzalez C."/>
        </authorList>
    </citation>
    <scope>NUCLEOTIDE SEQUENCE</scope>
</reference>
<organism evidence="1">
    <name type="scientific">Anguilla anguilla</name>
    <name type="common">European freshwater eel</name>
    <name type="synonym">Muraena anguilla</name>
    <dbReference type="NCBI Taxonomy" id="7936"/>
    <lineage>
        <taxon>Eukaryota</taxon>
        <taxon>Metazoa</taxon>
        <taxon>Chordata</taxon>
        <taxon>Craniata</taxon>
        <taxon>Vertebrata</taxon>
        <taxon>Euteleostomi</taxon>
        <taxon>Actinopterygii</taxon>
        <taxon>Neopterygii</taxon>
        <taxon>Teleostei</taxon>
        <taxon>Anguilliformes</taxon>
        <taxon>Anguillidae</taxon>
        <taxon>Anguilla</taxon>
    </lineage>
</organism>
<proteinExistence type="predicted"/>
<evidence type="ECO:0000313" key="1">
    <source>
        <dbReference type="EMBL" id="JAH46941.1"/>
    </source>
</evidence>